<dbReference type="EMBL" id="RJKE01000001">
    <property type="protein sequence ID" value="ROO89331.1"/>
    <property type="molecule type" value="Genomic_DNA"/>
</dbReference>
<dbReference type="GO" id="GO:0016887">
    <property type="term" value="F:ATP hydrolysis activity"/>
    <property type="evidence" value="ECO:0007669"/>
    <property type="project" value="TreeGrafter"/>
</dbReference>
<dbReference type="OrthoDB" id="4561190at2"/>
<keyword evidence="4" id="KW-1185">Reference proteome</keyword>
<protein>
    <recommendedName>
        <fullName evidence="5">CobQ/CobB/MinD/ParA family nucleotide binding protein</fullName>
    </recommendedName>
</protein>
<gene>
    <name evidence="3" type="ORF">EDD29_7021</name>
</gene>
<proteinExistence type="predicted"/>
<dbReference type="InterPro" id="IPR050625">
    <property type="entry name" value="ParA/MinD_ATPase"/>
</dbReference>
<evidence type="ECO:0000313" key="3">
    <source>
        <dbReference type="EMBL" id="ROO89331.1"/>
    </source>
</evidence>
<keyword evidence="1" id="KW-0547">Nucleotide-binding</keyword>
<organism evidence="3 4">
    <name type="scientific">Actinocorallia herbida</name>
    <dbReference type="NCBI Taxonomy" id="58109"/>
    <lineage>
        <taxon>Bacteria</taxon>
        <taxon>Bacillati</taxon>
        <taxon>Actinomycetota</taxon>
        <taxon>Actinomycetes</taxon>
        <taxon>Streptosporangiales</taxon>
        <taxon>Thermomonosporaceae</taxon>
        <taxon>Actinocorallia</taxon>
    </lineage>
</organism>
<evidence type="ECO:0000256" key="2">
    <source>
        <dbReference type="ARBA" id="ARBA00022840"/>
    </source>
</evidence>
<comment type="caution">
    <text evidence="3">The sequence shown here is derived from an EMBL/GenBank/DDBJ whole genome shotgun (WGS) entry which is preliminary data.</text>
</comment>
<dbReference type="GO" id="GO:0005524">
    <property type="term" value="F:ATP binding"/>
    <property type="evidence" value="ECO:0007669"/>
    <property type="project" value="UniProtKB-KW"/>
</dbReference>
<dbReference type="Proteomes" id="UP000272400">
    <property type="component" value="Unassembled WGS sequence"/>
</dbReference>
<dbReference type="NCBIfam" id="NF040564">
    <property type="entry name" value="SCO2523_fam"/>
    <property type="match status" value="1"/>
</dbReference>
<accession>A0A3N1D732</accession>
<evidence type="ECO:0000313" key="4">
    <source>
        <dbReference type="Proteomes" id="UP000272400"/>
    </source>
</evidence>
<dbReference type="PANTHER" id="PTHR43384:SF6">
    <property type="entry name" value="SEPTUM SITE-DETERMINING PROTEIN MIND HOMOLOG, CHLOROPLASTIC"/>
    <property type="match status" value="1"/>
</dbReference>
<dbReference type="InterPro" id="IPR027417">
    <property type="entry name" value="P-loop_NTPase"/>
</dbReference>
<dbReference type="GO" id="GO:0009898">
    <property type="term" value="C:cytoplasmic side of plasma membrane"/>
    <property type="evidence" value="ECO:0007669"/>
    <property type="project" value="TreeGrafter"/>
</dbReference>
<keyword evidence="2" id="KW-0067">ATP-binding</keyword>
<dbReference type="GO" id="GO:0005829">
    <property type="term" value="C:cytosol"/>
    <property type="evidence" value="ECO:0007669"/>
    <property type="project" value="TreeGrafter"/>
</dbReference>
<dbReference type="AlphaFoldDB" id="A0A3N1D732"/>
<evidence type="ECO:0000256" key="1">
    <source>
        <dbReference type="ARBA" id="ARBA00022741"/>
    </source>
</evidence>
<name>A0A3N1D732_9ACTN</name>
<dbReference type="Gene3D" id="3.40.50.300">
    <property type="entry name" value="P-loop containing nucleotide triphosphate hydrolases"/>
    <property type="match status" value="1"/>
</dbReference>
<reference evidence="3 4" key="1">
    <citation type="submission" date="2018-11" db="EMBL/GenBank/DDBJ databases">
        <title>Sequencing the genomes of 1000 actinobacteria strains.</title>
        <authorList>
            <person name="Klenk H.-P."/>
        </authorList>
    </citation>
    <scope>NUCLEOTIDE SEQUENCE [LARGE SCALE GENOMIC DNA]</scope>
    <source>
        <strain evidence="3 4">DSM 44254</strain>
    </source>
</reference>
<dbReference type="GO" id="GO:0051782">
    <property type="term" value="P:negative regulation of cell division"/>
    <property type="evidence" value="ECO:0007669"/>
    <property type="project" value="TreeGrafter"/>
</dbReference>
<dbReference type="SUPFAM" id="SSF52540">
    <property type="entry name" value="P-loop containing nucleoside triphosphate hydrolases"/>
    <property type="match status" value="1"/>
</dbReference>
<sequence>MLIISTSDKGGTGRTVTTCNVAFRRALSGDHVCYLDFDFGSPTAGSIFAIERISHGTLKGGLHSYLKGDVEQAERINVWSESAARALGLRPSGVGRLVLLPGDLGGGEFSITDEVVDRCSRLLQSLTSEFDTVFMDLSAGRSHAAELLLRVTSPTEKNGISARWLVFHRWTRQHVAAAAGLTFDERGLLDTGERVGHDRTELLESIRFVRTAVIDPGSNATSGLSAEQENWLHKVNDELNDRAVYLELGGQSVLARIPLDPVLQWREQILTDEDVYRRIANESTVEAFTELAASLDDEATWSRV</sequence>
<dbReference type="PANTHER" id="PTHR43384">
    <property type="entry name" value="SEPTUM SITE-DETERMINING PROTEIN MIND HOMOLOG, CHLOROPLASTIC-RELATED"/>
    <property type="match status" value="1"/>
</dbReference>
<evidence type="ECO:0008006" key="5">
    <source>
        <dbReference type="Google" id="ProtNLM"/>
    </source>
</evidence>